<feature type="region of interest" description="Disordered" evidence="1">
    <location>
        <begin position="1"/>
        <end position="25"/>
    </location>
</feature>
<sequence>MHPSAAGSAAPTGSASASADTTVPTSAPADVTWQLSGVNPVPVSASAGPRNITPTSATGFARTPTGALVAAAQIIGHTATDPKVAETTIAQQWVAGPDRDKALAMAREEGRATPKPGKARTPMQITGFRYVVYDPDTAVVSVVYQVSGSLAAMTVTMRWIDDDWRMVPPAGGNWSTVMSVTDGSGMVEWGPR</sequence>
<evidence type="ECO:0000313" key="3">
    <source>
        <dbReference type="EMBL" id="GIJ75059.1"/>
    </source>
</evidence>
<evidence type="ECO:0000313" key="4">
    <source>
        <dbReference type="Proteomes" id="UP000635606"/>
    </source>
</evidence>
<dbReference type="Pfam" id="PF26526">
    <property type="entry name" value="DUF8175"/>
    <property type="match status" value="1"/>
</dbReference>
<accession>A0A8J4A394</accession>
<evidence type="ECO:0000259" key="2">
    <source>
        <dbReference type="Pfam" id="PF26526"/>
    </source>
</evidence>
<proteinExistence type="predicted"/>
<feature type="compositionally biased region" description="Low complexity" evidence="1">
    <location>
        <begin position="1"/>
        <end position="19"/>
    </location>
</feature>
<dbReference type="RefSeq" id="WP_203934842.1">
    <property type="nucleotide sequence ID" value="NZ_BOPH01000148.1"/>
</dbReference>
<evidence type="ECO:0000256" key="1">
    <source>
        <dbReference type="SAM" id="MobiDB-lite"/>
    </source>
</evidence>
<dbReference type="AlphaFoldDB" id="A0A8J4A394"/>
<dbReference type="InterPro" id="IPR058488">
    <property type="entry name" value="DUF8175"/>
</dbReference>
<feature type="domain" description="DUF8175" evidence="2">
    <location>
        <begin position="5"/>
        <end position="187"/>
    </location>
</feature>
<keyword evidence="4" id="KW-1185">Reference proteome</keyword>
<gene>
    <name evidence="3" type="ORF">Voc01_099760</name>
</gene>
<comment type="caution">
    <text evidence="3">The sequence shown here is derived from an EMBL/GenBank/DDBJ whole genome shotgun (WGS) entry which is preliminary data.</text>
</comment>
<dbReference type="EMBL" id="BOPH01000148">
    <property type="protein sequence ID" value="GIJ75059.1"/>
    <property type="molecule type" value="Genomic_DNA"/>
</dbReference>
<protein>
    <recommendedName>
        <fullName evidence="2">DUF8175 domain-containing protein</fullName>
    </recommendedName>
</protein>
<name>A0A8J4A394_9ACTN</name>
<dbReference type="Proteomes" id="UP000635606">
    <property type="component" value="Unassembled WGS sequence"/>
</dbReference>
<organism evidence="3 4">
    <name type="scientific">Virgisporangium ochraceum</name>
    <dbReference type="NCBI Taxonomy" id="65505"/>
    <lineage>
        <taxon>Bacteria</taxon>
        <taxon>Bacillati</taxon>
        <taxon>Actinomycetota</taxon>
        <taxon>Actinomycetes</taxon>
        <taxon>Micromonosporales</taxon>
        <taxon>Micromonosporaceae</taxon>
        <taxon>Virgisporangium</taxon>
    </lineage>
</organism>
<reference evidence="3" key="1">
    <citation type="submission" date="2021-01" db="EMBL/GenBank/DDBJ databases">
        <title>Whole genome shotgun sequence of Virgisporangium ochraceum NBRC 16418.</title>
        <authorList>
            <person name="Komaki H."/>
            <person name="Tamura T."/>
        </authorList>
    </citation>
    <scope>NUCLEOTIDE SEQUENCE</scope>
    <source>
        <strain evidence="3">NBRC 16418</strain>
    </source>
</reference>